<name>A0A2A8D6X0_9MICC</name>
<dbReference type="EMBL" id="NCWU01000005">
    <property type="protein sequence ID" value="PAK85662.1"/>
    <property type="molecule type" value="Genomic_DNA"/>
</dbReference>
<dbReference type="InterPro" id="IPR025349">
    <property type="entry name" value="DUF4253"/>
</dbReference>
<reference evidence="2 4" key="1">
    <citation type="submission" date="2017-04" db="EMBL/GenBank/DDBJ databases">
        <title>Kefir bacterial isolates.</title>
        <authorList>
            <person name="Kim Y."/>
            <person name="Blasche S."/>
            <person name="Patil K.R."/>
        </authorList>
    </citation>
    <scope>NUCLEOTIDE SEQUENCE [LARGE SCALE GENOMIC DNA]</scope>
    <source>
        <strain evidence="2 4">OG2-1</strain>
    </source>
</reference>
<protein>
    <submittedName>
        <fullName evidence="3">DUF4253 domain-containing protein</fullName>
    </submittedName>
</protein>
<accession>A0A2A8D6X0</accession>
<comment type="caution">
    <text evidence="3">The sequence shown here is derived from an EMBL/GenBank/DDBJ whole genome shotgun (WGS) entry which is preliminary data.</text>
</comment>
<proteinExistence type="predicted"/>
<organism evidence="3 5">
    <name type="scientific">Rothia dentocariosa</name>
    <dbReference type="NCBI Taxonomy" id="2047"/>
    <lineage>
        <taxon>Bacteria</taxon>
        <taxon>Bacillati</taxon>
        <taxon>Actinomycetota</taxon>
        <taxon>Actinomycetes</taxon>
        <taxon>Micrococcales</taxon>
        <taxon>Micrococcaceae</taxon>
        <taxon>Rothia</taxon>
    </lineage>
</organism>
<evidence type="ECO:0000313" key="3">
    <source>
        <dbReference type="EMBL" id="PEN16725.1"/>
    </source>
</evidence>
<sequence length="270" mass="30397">MAELYKKFTSLYPYPHLRIAPGAPSSYIHHLYLNRLADGRTYGFTPVLVVLDDLLLSTIQNNISARTKNPPADISAEYVKSYAQDILTEHQKRLDKDSLEILVRKILARADSTLFENYYEGFLTSQVTVSRGIAPALRAPAPLAFVSSLMNEDETLDNSAEIILLEIPTTSPSDVFAYLPFGGWEDVPSAEDMLALAQYWYERDNAIPAVIAATYLEFYTAEPITTLRDAEVLALEQGIISRALKPTSYEDLSCVVKGLYNKPSWFVWWE</sequence>
<keyword evidence="5" id="KW-1185">Reference proteome</keyword>
<evidence type="ECO:0000313" key="5">
    <source>
        <dbReference type="Proteomes" id="UP000219947"/>
    </source>
</evidence>
<gene>
    <name evidence="2" type="ORF">B8W87_05665</name>
    <name evidence="3" type="ORF">CRM92_01410</name>
</gene>
<dbReference type="AlphaFoldDB" id="A0A2A8D6X0"/>
<evidence type="ECO:0000313" key="2">
    <source>
        <dbReference type="EMBL" id="PAK85662.1"/>
    </source>
</evidence>
<dbReference type="Pfam" id="PF14062">
    <property type="entry name" value="DUF4253"/>
    <property type="match status" value="1"/>
</dbReference>
<dbReference type="EMBL" id="PDEV01000001">
    <property type="protein sequence ID" value="PEN16725.1"/>
    <property type="molecule type" value="Genomic_DNA"/>
</dbReference>
<reference evidence="3" key="2">
    <citation type="submission" date="2017-10" db="EMBL/GenBank/DDBJ databases">
        <title>Kefir isolates.</title>
        <authorList>
            <person name="Kim Y."/>
            <person name="Blasche S."/>
        </authorList>
    </citation>
    <scope>NUCLEOTIDE SEQUENCE [LARGE SCALE GENOMIC DNA]</scope>
    <source>
        <strain evidence="3">OG2-2</strain>
    </source>
</reference>
<feature type="domain" description="DUF4253" evidence="1">
    <location>
        <begin position="164"/>
        <end position="270"/>
    </location>
</feature>
<evidence type="ECO:0000313" key="4">
    <source>
        <dbReference type="Proteomes" id="UP000216195"/>
    </source>
</evidence>
<dbReference type="Proteomes" id="UP000216195">
    <property type="component" value="Unassembled WGS sequence"/>
</dbReference>
<dbReference type="RefSeq" id="WP_048779716.1">
    <property type="nucleotide sequence ID" value="NZ_CAURLQ010000007.1"/>
</dbReference>
<evidence type="ECO:0000259" key="1">
    <source>
        <dbReference type="Pfam" id="PF14062"/>
    </source>
</evidence>
<dbReference type="Proteomes" id="UP000219947">
    <property type="component" value="Unassembled WGS sequence"/>
</dbReference>